<sequence length="327" mass="34900">MGRYLEATAEVFPVAGSFTISRGSRTEVVVVACSITENGVRSVGECVPYTRYGESIDGVLADIRAVSNAVSNGIDRSQLQHLMKPGAARNAVDCALWDLEAKLSGTSVAFKVLTVPAKPIVTAYTISLGEPDVMAAKAAENATRPLLKIKTGTQDDEARLRAVRAAVPQATIIVDANEGWTEQNIEHHFAVAKELNIALIEQPLPAGKDAILARIERPVAICADESVHLTADLAALRDRYDAINIKLDKTGGLTEALVMKQEAERLGYTIMVGCMLGTSLGMAPALMLAQDTAYADLDGPLLLARDRVPGLRYEGSLVHPPEPELCG</sequence>
<evidence type="ECO:0000256" key="2">
    <source>
        <dbReference type="ARBA" id="ARBA00022723"/>
    </source>
</evidence>
<feature type="binding site" evidence="6">
    <location>
        <position position="201"/>
    </location>
    <ligand>
        <name>Mg(2+)</name>
        <dbReference type="ChEBI" id="CHEBI:18420"/>
    </ligand>
</feature>
<dbReference type="GO" id="GO:0016855">
    <property type="term" value="F:racemase and epimerase activity, acting on amino acids and derivatives"/>
    <property type="evidence" value="ECO:0007669"/>
    <property type="project" value="UniProtKB-UniRule"/>
</dbReference>
<dbReference type="NCBIfam" id="NF042940">
    <property type="entry name" value="racemase_DgcA"/>
    <property type="match status" value="1"/>
</dbReference>
<dbReference type="Gene3D" id="3.30.390.10">
    <property type="entry name" value="Enolase-like, N-terminal domain"/>
    <property type="match status" value="1"/>
</dbReference>
<organism evidence="9 10">
    <name type="scientific">Agrobacterium rosae</name>
    <dbReference type="NCBI Taxonomy" id="1972867"/>
    <lineage>
        <taxon>Bacteria</taxon>
        <taxon>Pseudomonadati</taxon>
        <taxon>Pseudomonadota</taxon>
        <taxon>Alphaproteobacteria</taxon>
        <taxon>Hyphomicrobiales</taxon>
        <taxon>Rhizobiaceae</taxon>
        <taxon>Rhizobium/Agrobacterium group</taxon>
        <taxon>Agrobacterium</taxon>
    </lineage>
</organism>
<feature type="binding site" evidence="6">
    <location>
        <position position="175"/>
    </location>
    <ligand>
        <name>Mg(2+)</name>
        <dbReference type="ChEBI" id="CHEBI:18420"/>
    </ligand>
</feature>
<evidence type="ECO:0000259" key="8">
    <source>
        <dbReference type="SMART" id="SM00922"/>
    </source>
</evidence>
<dbReference type="PANTHER" id="PTHR48080:SF3">
    <property type="entry name" value="ENOLASE SUPERFAMILY MEMBER DDB_G0284701"/>
    <property type="match status" value="1"/>
</dbReference>
<dbReference type="InterPro" id="IPR013342">
    <property type="entry name" value="Mandelate_racemase_C"/>
</dbReference>
<comment type="similarity">
    <text evidence="1 7">Belongs to the mandelate racemase/muconate lactonizing enzyme family.</text>
</comment>
<evidence type="ECO:0000256" key="4">
    <source>
        <dbReference type="ARBA" id="ARBA00023235"/>
    </source>
</evidence>
<name>A0A1R3TT40_9HYPH</name>
<dbReference type="SFLD" id="SFLDG00180">
    <property type="entry name" value="muconate_cycloisomerase"/>
    <property type="match status" value="1"/>
</dbReference>
<dbReference type="PANTHER" id="PTHR48080">
    <property type="entry name" value="D-GALACTONATE DEHYDRATASE-RELATED"/>
    <property type="match status" value="1"/>
</dbReference>
<dbReference type="InterPro" id="IPR013341">
    <property type="entry name" value="Mandelate_racemase_N_dom"/>
</dbReference>
<dbReference type="SUPFAM" id="SSF54826">
    <property type="entry name" value="Enolase N-terminal domain-like"/>
    <property type="match status" value="1"/>
</dbReference>
<dbReference type="SFLD" id="SFLDF00010">
    <property type="entry name" value="dipeptide_epimerase"/>
    <property type="match status" value="1"/>
</dbReference>
<keyword evidence="4 7" id="KW-0413">Isomerase</keyword>
<keyword evidence="2 6" id="KW-0479">Metal-binding</keyword>
<dbReference type="InterPro" id="IPR034603">
    <property type="entry name" value="Dipeptide_epimerase"/>
</dbReference>
<comment type="cofactor">
    <cofactor evidence="6 7">
        <name>Mg(2+)</name>
        <dbReference type="ChEBI" id="CHEBI:18420"/>
    </cofactor>
    <text evidence="6 7">Binds 1 Mg(2+) ion per subunit.</text>
</comment>
<feature type="domain" description="Mandelate racemase/muconate lactonizing enzyme C-terminal" evidence="8">
    <location>
        <begin position="131"/>
        <end position="222"/>
    </location>
</feature>
<evidence type="ECO:0000256" key="6">
    <source>
        <dbReference type="PIRSR" id="PIRSR634603-3"/>
    </source>
</evidence>
<dbReference type="InterPro" id="IPR034593">
    <property type="entry name" value="DgoD-like"/>
</dbReference>
<dbReference type="SUPFAM" id="SSF51604">
    <property type="entry name" value="Enolase C-terminal domain-like"/>
    <property type="match status" value="1"/>
</dbReference>
<evidence type="ECO:0000256" key="1">
    <source>
        <dbReference type="ARBA" id="ARBA00008031"/>
    </source>
</evidence>
<feature type="binding site" evidence="6">
    <location>
        <position position="224"/>
    </location>
    <ligand>
        <name>Mg(2+)</name>
        <dbReference type="ChEBI" id="CHEBI:18420"/>
    </ligand>
</feature>
<feature type="active site" description="Proton acceptor; specific for (R)-substrate epimerization" evidence="5">
    <location>
        <position position="150"/>
    </location>
</feature>
<keyword evidence="3 6" id="KW-0460">Magnesium</keyword>
<evidence type="ECO:0000256" key="7">
    <source>
        <dbReference type="RuleBase" id="RU366006"/>
    </source>
</evidence>
<dbReference type="GO" id="GO:0046872">
    <property type="term" value="F:metal ion binding"/>
    <property type="evidence" value="ECO:0007669"/>
    <property type="project" value="UniProtKB-KW"/>
</dbReference>
<dbReference type="Pfam" id="PF13378">
    <property type="entry name" value="MR_MLE_C"/>
    <property type="match status" value="1"/>
</dbReference>
<dbReference type="Proteomes" id="UP000187891">
    <property type="component" value="Unassembled WGS sequence"/>
</dbReference>
<evidence type="ECO:0000256" key="5">
    <source>
        <dbReference type="PIRSR" id="PIRSR634603-1"/>
    </source>
</evidence>
<dbReference type="InterPro" id="IPR029065">
    <property type="entry name" value="Enolase_C-like"/>
</dbReference>
<accession>A0A1R3TT40</accession>
<dbReference type="InterPro" id="IPR036849">
    <property type="entry name" value="Enolase-like_C_sf"/>
</dbReference>
<dbReference type="AlphaFoldDB" id="A0A1R3TT40"/>
<feature type="active site" description="Proton acceptor; specific for (S)-substrate epimerization" evidence="5">
    <location>
        <position position="246"/>
    </location>
</feature>
<evidence type="ECO:0000313" key="9">
    <source>
        <dbReference type="EMBL" id="SCX28138.1"/>
    </source>
</evidence>
<dbReference type="CDD" id="cd03319">
    <property type="entry name" value="L-Ala-DL-Glu_epimerase"/>
    <property type="match status" value="1"/>
</dbReference>
<dbReference type="InterPro" id="IPR029017">
    <property type="entry name" value="Enolase-like_N"/>
</dbReference>
<dbReference type="EC" id="5.1.1.-" evidence="7"/>
<dbReference type="EMBL" id="FMUE01000007">
    <property type="protein sequence ID" value="SCX28138.1"/>
    <property type="molecule type" value="Genomic_DNA"/>
</dbReference>
<dbReference type="RefSeq" id="WP_077120951.1">
    <property type="nucleotide sequence ID" value="NZ_FMUE01000007.1"/>
</dbReference>
<protein>
    <recommendedName>
        <fullName evidence="7">Dipeptide epimerase</fullName>
        <ecNumber evidence="7">5.1.1.-</ecNumber>
    </recommendedName>
</protein>
<evidence type="ECO:0000256" key="3">
    <source>
        <dbReference type="ARBA" id="ARBA00022842"/>
    </source>
</evidence>
<dbReference type="STRING" id="1907666.DSM25559_3131"/>
<dbReference type="SMART" id="SM00922">
    <property type="entry name" value="MR_MLE"/>
    <property type="match status" value="1"/>
</dbReference>
<dbReference type="SFLD" id="SFLDS00001">
    <property type="entry name" value="Enolase"/>
    <property type="match status" value="1"/>
</dbReference>
<reference evidence="10" key="1">
    <citation type="submission" date="2016-10" db="EMBL/GenBank/DDBJ databases">
        <authorList>
            <person name="Wibberg D."/>
        </authorList>
    </citation>
    <scope>NUCLEOTIDE SEQUENCE [LARGE SCALE GENOMIC DNA]</scope>
</reference>
<dbReference type="Pfam" id="PF02746">
    <property type="entry name" value="MR_MLE_N"/>
    <property type="match status" value="1"/>
</dbReference>
<evidence type="ECO:0000313" key="10">
    <source>
        <dbReference type="Proteomes" id="UP000187891"/>
    </source>
</evidence>
<gene>
    <name evidence="9" type="primary">ycjG</name>
    <name evidence="9" type="ORF">DSM25559_3131</name>
</gene>
<proteinExistence type="inferred from homology"/>
<dbReference type="Gene3D" id="3.20.20.120">
    <property type="entry name" value="Enolase-like C-terminal domain"/>
    <property type="match status" value="1"/>
</dbReference>